<protein>
    <submittedName>
        <fullName evidence="3">SDR family oxidoreductase</fullName>
    </submittedName>
</protein>
<evidence type="ECO:0000313" key="3">
    <source>
        <dbReference type="EMBL" id="WVT06455.1"/>
    </source>
</evidence>
<accession>A0ABZ2BG31</accession>
<dbReference type="RefSeq" id="WP_331375515.1">
    <property type="nucleotide sequence ID" value="NZ_CP133151.1"/>
</dbReference>
<dbReference type="InterPro" id="IPR020904">
    <property type="entry name" value="Sc_DH/Rdtase_CS"/>
</dbReference>
<evidence type="ECO:0000313" key="4">
    <source>
        <dbReference type="Proteomes" id="UP001432360"/>
    </source>
</evidence>
<reference evidence="3" key="1">
    <citation type="submission" date="2023-08" db="EMBL/GenBank/DDBJ databases">
        <title>Complete genome sequence of Sinorhizobium chiapanecum ITTG S70 isolated from Acaciella angustissima nodules in Chiapas-Mexico.</title>
        <authorList>
            <person name="Rincon-Rosales R."/>
            <person name="Rogel M.A."/>
            <person name="Rincon-Medina C.I."/>
            <person name="Guerrero G."/>
            <person name="Manzano-Gomez L.A."/>
            <person name="Lopez-Lopez A."/>
            <person name="Rincon Molina F.A."/>
            <person name="Martinez-Romero E."/>
        </authorList>
    </citation>
    <scope>NUCLEOTIDE SEQUENCE</scope>
    <source>
        <strain evidence="3">ITTG S70</strain>
        <plasmid evidence="3">pSchITTGS70c</plasmid>
    </source>
</reference>
<dbReference type="PANTHER" id="PTHR42760:SF133">
    <property type="entry name" value="3-OXOACYL-[ACYL-CARRIER-PROTEIN] REDUCTASE"/>
    <property type="match status" value="1"/>
</dbReference>
<keyword evidence="2" id="KW-0560">Oxidoreductase</keyword>
<dbReference type="SUPFAM" id="SSF51735">
    <property type="entry name" value="NAD(P)-binding Rossmann-fold domains"/>
    <property type="match status" value="2"/>
</dbReference>
<keyword evidence="4" id="KW-1185">Reference proteome</keyword>
<dbReference type="Pfam" id="PF13561">
    <property type="entry name" value="adh_short_C2"/>
    <property type="match status" value="2"/>
</dbReference>
<evidence type="ECO:0000256" key="1">
    <source>
        <dbReference type="ARBA" id="ARBA00006484"/>
    </source>
</evidence>
<dbReference type="CDD" id="cd05233">
    <property type="entry name" value="SDR_c"/>
    <property type="match status" value="1"/>
</dbReference>
<gene>
    <name evidence="3" type="ORF">RB548_24235</name>
</gene>
<geneLocation type="plasmid" evidence="3 4">
    <name>pSchITTGS70c</name>
</geneLocation>
<proteinExistence type="inferred from homology"/>
<dbReference type="PANTHER" id="PTHR42760">
    <property type="entry name" value="SHORT-CHAIN DEHYDROGENASES/REDUCTASES FAMILY MEMBER"/>
    <property type="match status" value="1"/>
</dbReference>
<comment type="similarity">
    <text evidence="1">Belongs to the short-chain dehydrogenases/reductases (SDR) family.</text>
</comment>
<dbReference type="PRINTS" id="PR00081">
    <property type="entry name" value="GDHRDH"/>
</dbReference>
<dbReference type="PROSITE" id="PS00061">
    <property type="entry name" value="ADH_SHORT"/>
    <property type="match status" value="1"/>
</dbReference>
<dbReference type="EMBL" id="CP133151">
    <property type="protein sequence ID" value="WVT06455.1"/>
    <property type="molecule type" value="Genomic_DNA"/>
</dbReference>
<keyword evidence="3" id="KW-0614">Plasmid</keyword>
<dbReference type="Proteomes" id="UP001432360">
    <property type="component" value="Plasmid pSchITTGS70c"/>
</dbReference>
<dbReference type="InterPro" id="IPR002347">
    <property type="entry name" value="SDR_fam"/>
</dbReference>
<sequence length="539" mass="55877">MKQAERVVIITGAAGGIGRALVNAFAADGGTVVAVDLPGSGILEFARGLGHPHLGLEFDVSREVDIVALYNHVDAQFARIDVVVNNAAIGPSMDATVDTSVDAFRRVLAVNLIAPYVMTREAARRMEPGAVIVNVASLAGVVGNPKRNAYAASKAGLISITKSLACELAPRGIRVTAVAPGYVRTPMVEQLERAGAADLAAVRRRVPMGRMARADEIARTVRFLASRHAGYINGSVLTIDGGWMSFNQPGNANLSADGTPTAELFRPVGHVGARVVLVTGGANGIGAAVARRFAANGDTVVIVDKDGAAAATLAGSLGGKHMAKSVDVAVESDVVALFEELRVRFARLDVLVNATVVVDSFVPRLQQTTDEIKHVLDVNLTGAFICAREAIKTMRPGGVILNVGTAHTFLPFAPRHAYEASQAGIEILTRCMAAELGPVGIRTAAVMSGYTSTPAVAQSANVGSIAPKGFRPSIPVAGIGNPGDVADATFFLASPDASYVNGSTLCVNGGRSSSGDAGFAGDLDPEQPMEAAKWLWTMP</sequence>
<organism evidence="3 4">
    <name type="scientific">Sinorhizobium chiapasense</name>
    <dbReference type="NCBI Taxonomy" id="501572"/>
    <lineage>
        <taxon>Bacteria</taxon>
        <taxon>Pseudomonadati</taxon>
        <taxon>Pseudomonadota</taxon>
        <taxon>Alphaproteobacteria</taxon>
        <taxon>Hyphomicrobiales</taxon>
        <taxon>Rhizobiaceae</taxon>
        <taxon>Sinorhizobium/Ensifer group</taxon>
        <taxon>Sinorhizobium</taxon>
    </lineage>
</organism>
<dbReference type="InterPro" id="IPR036291">
    <property type="entry name" value="NAD(P)-bd_dom_sf"/>
</dbReference>
<name>A0ABZ2BG31_9HYPH</name>
<evidence type="ECO:0000256" key="2">
    <source>
        <dbReference type="ARBA" id="ARBA00023002"/>
    </source>
</evidence>
<dbReference type="PRINTS" id="PR00080">
    <property type="entry name" value="SDRFAMILY"/>
</dbReference>
<dbReference type="Gene3D" id="3.40.50.720">
    <property type="entry name" value="NAD(P)-binding Rossmann-like Domain"/>
    <property type="match status" value="2"/>
</dbReference>